<accession>A0A0F8WNN2</accession>
<gene>
    <name evidence="1" type="ORF">LCGC14_3045640</name>
</gene>
<dbReference type="AlphaFoldDB" id="A0A0F8WNN2"/>
<name>A0A0F8WNN2_9ZZZZ</name>
<reference evidence="1" key="1">
    <citation type="journal article" date="2015" name="Nature">
        <title>Complex archaea that bridge the gap between prokaryotes and eukaryotes.</title>
        <authorList>
            <person name="Spang A."/>
            <person name="Saw J.H."/>
            <person name="Jorgensen S.L."/>
            <person name="Zaremba-Niedzwiedzka K."/>
            <person name="Martijn J."/>
            <person name="Lind A.E."/>
            <person name="van Eijk R."/>
            <person name="Schleper C."/>
            <person name="Guy L."/>
            <person name="Ettema T.J."/>
        </authorList>
    </citation>
    <scope>NUCLEOTIDE SEQUENCE</scope>
</reference>
<dbReference type="Gene3D" id="3.40.50.150">
    <property type="entry name" value="Vaccinia Virus protein VP39"/>
    <property type="match status" value="1"/>
</dbReference>
<proteinExistence type="predicted"/>
<dbReference type="EMBL" id="LAZR01064043">
    <property type="protein sequence ID" value="KKK58318.1"/>
    <property type="molecule type" value="Genomic_DNA"/>
</dbReference>
<protein>
    <recommendedName>
        <fullName evidence="2">Methyltransferase type 11 domain-containing protein</fullName>
    </recommendedName>
</protein>
<dbReference type="InterPro" id="IPR029063">
    <property type="entry name" value="SAM-dependent_MTases_sf"/>
</dbReference>
<comment type="caution">
    <text evidence="1">The sequence shown here is derived from an EMBL/GenBank/DDBJ whole genome shotgun (WGS) entry which is preliminary data.</text>
</comment>
<dbReference type="Pfam" id="PF13489">
    <property type="entry name" value="Methyltransf_23"/>
    <property type="match status" value="1"/>
</dbReference>
<evidence type="ECO:0008006" key="2">
    <source>
        <dbReference type="Google" id="ProtNLM"/>
    </source>
</evidence>
<sequence>MERRVRMKNMKELRRDCGQFKLPIKILQKITKEVKLLDVGNDDGTNEITEYFPNNIKYENLDIKKGSTIKHNLDNFPIPIPDNTHNIIMCLETLEHTLYPHKVMEELIRISKPKAMFLVSMPNEYNFWCRFKFLLGKKTMVQEPFRVVEKHLHIQLPRVKDIIEFYGTYLDIEEIDYQWYSTRSAYNNKFLLKIIDNVINYLAKIFPSLFARSVIIYGVKK</sequence>
<dbReference type="SUPFAM" id="SSF53335">
    <property type="entry name" value="S-adenosyl-L-methionine-dependent methyltransferases"/>
    <property type="match status" value="1"/>
</dbReference>
<organism evidence="1">
    <name type="scientific">marine sediment metagenome</name>
    <dbReference type="NCBI Taxonomy" id="412755"/>
    <lineage>
        <taxon>unclassified sequences</taxon>
        <taxon>metagenomes</taxon>
        <taxon>ecological metagenomes</taxon>
    </lineage>
</organism>
<evidence type="ECO:0000313" key="1">
    <source>
        <dbReference type="EMBL" id="KKK58318.1"/>
    </source>
</evidence>